<proteinExistence type="predicted"/>
<evidence type="ECO:0000313" key="2">
    <source>
        <dbReference type="Proteomes" id="UP000284702"/>
    </source>
</evidence>
<keyword evidence="2" id="KW-1185">Reference proteome</keyword>
<protein>
    <submittedName>
        <fullName evidence="1">Uncharacterized protein</fullName>
    </submittedName>
</protein>
<feature type="non-terminal residue" evidence="1">
    <location>
        <position position="1"/>
    </location>
</feature>
<organism evidence="1 2">
    <name type="scientific">Aphanomyces astaci</name>
    <name type="common">Crayfish plague agent</name>
    <dbReference type="NCBI Taxonomy" id="112090"/>
    <lineage>
        <taxon>Eukaryota</taxon>
        <taxon>Sar</taxon>
        <taxon>Stramenopiles</taxon>
        <taxon>Oomycota</taxon>
        <taxon>Saprolegniomycetes</taxon>
        <taxon>Saprolegniales</taxon>
        <taxon>Verrucalvaceae</taxon>
        <taxon>Aphanomyces</taxon>
    </lineage>
</organism>
<comment type="caution">
    <text evidence="1">The sequence shown here is derived from an EMBL/GenBank/DDBJ whole genome shotgun (WGS) entry which is preliminary data.</text>
</comment>
<evidence type="ECO:0000313" key="1">
    <source>
        <dbReference type="EMBL" id="RQM25472.1"/>
    </source>
</evidence>
<sequence length="102" mass="11657">LGFHSWFYLELCSTSVCVFYPLSAPRPIQYFKHTMGANPKDTVGINLLVFNGKKDKFRVWTTKFVSHLKEMTVVLQGQWLASITPHRPESTINSRTGCKANH</sequence>
<reference evidence="1" key="1">
    <citation type="submission" date="2018-07" db="EMBL/GenBank/DDBJ databases">
        <title>Annotation of Aphanomyces astaci genome assembly.</title>
        <authorList>
            <person name="Studholme D.J."/>
        </authorList>
    </citation>
    <scope>NUCLEOTIDE SEQUENCE [LARGE SCALE GENOMIC DNA]</scope>
    <source>
        <strain evidence="1">Pc</strain>
    </source>
</reference>
<accession>A0A3R7WL31</accession>
<dbReference type="AlphaFoldDB" id="A0A3R7WL31"/>
<dbReference type="Proteomes" id="UP000284702">
    <property type="component" value="Unassembled WGS sequence"/>
</dbReference>
<dbReference type="EMBL" id="MZMZ02002512">
    <property type="protein sequence ID" value="RQM25472.1"/>
    <property type="molecule type" value="Genomic_DNA"/>
</dbReference>
<name>A0A3R7WL31_APHAT</name>
<gene>
    <name evidence="1" type="ORF">B5M09_011696</name>
</gene>